<name>V5FX83_BYSSN</name>
<protein>
    <submittedName>
        <fullName evidence="1">Uncharacterized protein</fullName>
    </submittedName>
</protein>
<reference evidence="2" key="1">
    <citation type="journal article" date="2014" name="Genome Announc.">
        <title>Draft genome sequence of the formaldehyde-resistant fungus Byssochlamys spectabilis No. 5 (anamorph Paecilomyces variotii No. 5) (NBRC109023).</title>
        <authorList>
            <person name="Oka T."/>
            <person name="Ekino K."/>
            <person name="Fukuda K."/>
            <person name="Nomura Y."/>
        </authorList>
    </citation>
    <scope>NUCLEOTIDE SEQUENCE [LARGE SCALE GENOMIC DNA]</scope>
    <source>
        <strain evidence="2">No. 5 / NBRC 109023</strain>
    </source>
</reference>
<organism evidence="1 2">
    <name type="scientific">Byssochlamys spectabilis (strain No. 5 / NBRC 109023)</name>
    <name type="common">Paecilomyces variotii</name>
    <dbReference type="NCBI Taxonomy" id="1356009"/>
    <lineage>
        <taxon>Eukaryota</taxon>
        <taxon>Fungi</taxon>
        <taxon>Dikarya</taxon>
        <taxon>Ascomycota</taxon>
        <taxon>Pezizomycotina</taxon>
        <taxon>Eurotiomycetes</taxon>
        <taxon>Eurotiomycetidae</taxon>
        <taxon>Eurotiales</taxon>
        <taxon>Thermoascaceae</taxon>
        <taxon>Paecilomyces</taxon>
    </lineage>
</organism>
<evidence type="ECO:0000313" key="1">
    <source>
        <dbReference type="EMBL" id="GAD96693.1"/>
    </source>
</evidence>
<dbReference type="HOGENOM" id="CLU_1408553_0_0_1"/>
<dbReference type="Proteomes" id="UP000018001">
    <property type="component" value="Unassembled WGS sequence"/>
</dbReference>
<dbReference type="AlphaFoldDB" id="V5FX83"/>
<dbReference type="EMBL" id="BAUL01000173">
    <property type="protein sequence ID" value="GAD96693.1"/>
    <property type="molecule type" value="Genomic_DNA"/>
</dbReference>
<proteinExistence type="predicted"/>
<sequence>MHPAKASGIEIGRKTEARPRWAAQYLTDVSVWPGWLVLLRPVLERPTTGPVQKAGCWLRPFFCCCCFLSSRPPQRPRSPSTRTGGRAVVVVETSFLCLLQCARSVCQNEETRCPSSMWAEKTQEIGQRTSQTRNKIVVLSGTGREHAEWSLTGDEALAMARWRDAPSRAAGRSRQPRSWARWRLVDEAIPATV</sequence>
<keyword evidence="2" id="KW-1185">Reference proteome</keyword>
<gene>
    <name evidence="1" type="ORF">PVAR5_5356</name>
</gene>
<accession>V5FX83</accession>
<evidence type="ECO:0000313" key="2">
    <source>
        <dbReference type="Proteomes" id="UP000018001"/>
    </source>
</evidence>
<dbReference type="InParanoid" id="V5FX83"/>
<comment type="caution">
    <text evidence="1">The sequence shown here is derived from an EMBL/GenBank/DDBJ whole genome shotgun (WGS) entry which is preliminary data.</text>
</comment>